<evidence type="ECO:0000256" key="1">
    <source>
        <dbReference type="SAM" id="MobiDB-lite"/>
    </source>
</evidence>
<name>A0AAV2NIL8_9HYME</name>
<dbReference type="EMBL" id="OZ034825">
    <property type="protein sequence ID" value="CAL1680110.1"/>
    <property type="molecule type" value="Genomic_DNA"/>
</dbReference>
<evidence type="ECO:0000313" key="3">
    <source>
        <dbReference type="Proteomes" id="UP001497644"/>
    </source>
</evidence>
<dbReference type="AlphaFoldDB" id="A0AAV2NIL8"/>
<keyword evidence="3" id="KW-1185">Reference proteome</keyword>
<dbReference type="Proteomes" id="UP001497644">
    <property type="component" value="Chromosome 2"/>
</dbReference>
<proteinExistence type="predicted"/>
<gene>
    <name evidence="2" type="ORF">LPLAT_LOCUS6191</name>
</gene>
<protein>
    <submittedName>
        <fullName evidence="2">Uncharacterized protein</fullName>
    </submittedName>
</protein>
<accession>A0AAV2NIL8</accession>
<reference evidence="2" key="1">
    <citation type="submission" date="2024-04" db="EMBL/GenBank/DDBJ databases">
        <authorList>
            <consortium name="Molecular Ecology Group"/>
        </authorList>
    </citation>
    <scope>NUCLEOTIDE SEQUENCE</scope>
</reference>
<sequence>MSKTQSSRTKDIPMMTFGKSGFDDCDWRRSRSRRKRTRERNDRVLRSFRSRWLIRRRAGGIPELLECIMHAKWRGFLEITGAAPLPDEGVLR</sequence>
<organism evidence="2 3">
    <name type="scientific">Lasius platythorax</name>
    <dbReference type="NCBI Taxonomy" id="488582"/>
    <lineage>
        <taxon>Eukaryota</taxon>
        <taxon>Metazoa</taxon>
        <taxon>Ecdysozoa</taxon>
        <taxon>Arthropoda</taxon>
        <taxon>Hexapoda</taxon>
        <taxon>Insecta</taxon>
        <taxon>Pterygota</taxon>
        <taxon>Neoptera</taxon>
        <taxon>Endopterygota</taxon>
        <taxon>Hymenoptera</taxon>
        <taxon>Apocrita</taxon>
        <taxon>Aculeata</taxon>
        <taxon>Formicoidea</taxon>
        <taxon>Formicidae</taxon>
        <taxon>Formicinae</taxon>
        <taxon>Lasius</taxon>
        <taxon>Lasius</taxon>
    </lineage>
</organism>
<evidence type="ECO:0000313" key="2">
    <source>
        <dbReference type="EMBL" id="CAL1680110.1"/>
    </source>
</evidence>
<feature type="region of interest" description="Disordered" evidence="1">
    <location>
        <begin position="1"/>
        <end position="20"/>
    </location>
</feature>